<accession>A0A445KVK4</accession>
<feature type="transmembrane region" description="Helical" evidence="6">
    <location>
        <begin position="305"/>
        <end position="327"/>
    </location>
</feature>
<evidence type="ECO:0000256" key="6">
    <source>
        <dbReference type="SAM" id="Phobius"/>
    </source>
</evidence>
<evidence type="ECO:0000256" key="4">
    <source>
        <dbReference type="ARBA" id="ARBA00022989"/>
    </source>
</evidence>
<comment type="similarity">
    <text evidence="2">Belongs to the nucleobase:cation symporter-2 (NCS2) (TC 2.A.40) family.</text>
</comment>
<keyword evidence="3 6" id="KW-0812">Transmembrane</keyword>
<dbReference type="InterPro" id="IPR006043">
    <property type="entry name" value="NCS2"/>
</dbReference>
<comment type="caution">
    <text evidence="7">The sequence shown here is derived from an EMBL/GenBank/DDBJ whole genome shotgun (WGS) entry which is preliminary data.</text>
</comment>
<feature type="transmembrane region" description="Helical" evidence="6">
    <location>
        <begin position="443"/>
        <end position="460"/>
    </location>
</feature>
<feature type="transmembrane region" description="Helical" evidence="6">
    <location>
        <begin position="411"/>
        <end position="431"/>
    </location>
</feature>
<sequence>CLFSLCNMAEGSEHAGAGGRGGGNSQSQVIQVPEPEPHPVMEQLPDVHYCINSPPPWPQALLLGFQHYILTLGMTVLIPTVIVPEMGGGHAEKAKVIQNLLFVSGLSTLLQTWFGTRLPTVVVGSYSYIIPTMSIVHAKRYSNYTDPYERFTHTIRGIQGALIISSIFHVCMGFLGIWRFAIRFLSPLSVVPYVTFTGLSLYHLGFPMLAKCVEVGLPALIVMYLNHFVSTKRLMYERFALLFSIASAWLLAQLLISSTAYNHKPESTQNSCRTDRVGLISGSEWFHLPLVPFPWGVPTFNFGEALAMIAASFVSLFESTGTFYAAARYGSGTPVPPHVVSRGTGWVGVASLVNGFVGSVTGCTASVENAGLLALTKAGSRRVIQISAGFMIFFSIAGKLGAVLASIPLPIIAAMNCIFFGYVSSAGLDFLQFCNLNSFRTKFVLGLSFFLGISIPQYFIEYFHVKHHHGWFNDIVSVIFMSHTTVAALVAFILDITLSREDDAVRKDIGLQWWEKFSVYNADGRNADFYKLPCRLNEFFPAL</sequence>
<evidence type="ECO:0000313" key="8">
    <source>
        <dbReference type="Proteomes" id="UP000289340"/>
    </source>
</evidence>
<feature type="transmembrane region" description="Helical" evidence="6">
    <location>
        <begin position="383"/>
        <end position="405"/>
    </location>
</feature>
<evidence type="ECO:0000256" key="2">
    <source>
        <dbReference type="ARBA" id="ARBA00008821"/>
    </source>
</evidence>
<feature type="transmembrane region" description="Helical" evidence="6">
    <location>
        <begin position="65"/>
        <end position="84"/>
    </location>
</feature>
<keyword evidence="5 6" id="KW-0472">Membrane</keyword>
<proteinExistence type="inferred from homology"/>
<name>A0A445KVK4_GLYSO</name>
<organism evidence="7 8">
    <name type="scientific">Glycine soja</name>
    <name type="common">Wild soybean</name>
    <dbReference type="NCBI Taxonomy" id="3848"/>
    <lineage>
        <taxon>Eukaryota</taxon>
        <taxon>Viridiplantae</taxon>
        <taxon>Streptophyta</taxon>
        <taxon>Embryophyta</taxon>
        <taxon>Tracheophyta</taxon>
        <taxon>Spermatophyta</taxon>
        <taxon>Magnoliopsida</taxon>
        <taxon>eudicotyledons</taxon>
        <taxon>Gunneridae</taxon>
        <taxon>Pentapetalae</taxon>
        <taxon>rosids</taxon>
        <taxon>fabids</taxon>
        <taxon>Fabales</taxon>
        <taxon>Fabaceae</taxon>
        <taxon>Papilionoideae</taxon>
        <taxon>50 kb inversion clade</taxon>
        <taxon>NPAAA clade</taxon>
        <taxon>indigoferoid/millettioid clade</taxon>
        <taxon>Phaseoleae</taxon>
        <taxon>Glycine</taxon>
        <taxon>Glycine subgen. Soja</taxon>
    </lineage>
</organism>
<evidence type="ECO:0000256" key="5">
    <source>
        <dbReference type="ARBA" id="ARBA00023136"/>
    </source>
</evidence>
<evidence type="ECO:0000256" key="3">
    <source>
        <dbReference type="ARBA" id="ARBA00022692"/>
    </source>
</evidence>
<keyword evidence="4 6" id="KW-1133">Transmembrane helix</keyword>
<comment type="subcellular location">
    <subcellularLocation>
        <location evidence="1">Membrane</location>
        <topology evidence="1">Multi-pass membrane protein</topology>
    </subcellularLocation>
</comment>
<dbReference type="EMBL" id="QZWG01000004">
    <property type="protein sequence ID" value="RZC15024.1"/>
    <property type="molecule type" value="Genomic_DNA"/>
</dbReference>
<feature type="non-terminal residue" evidence="7">
    <location>
        <position position="1"/>
    </location>
</feature>
<feature type="transmembrane region" description="Helical" evidence="6">
    <location>
        <begin position="158"/>
        <end position="181"/>
    </location>
</feature>
<feature type="transmembrane region" description="Helical" evidence="6">
    <location>
        <begin position="475"/>
        <end position="498"/>
    </location>
</feature>
<evidence type="ECO:0000313" key="7">
    <source>
        <dbReference type="EMBL" id="RZC15024.1"/>
    </source>
</evidence>
<protein>
    <submittedName>
        <fullName evidence="7">Putative nucleobase-ascorbate transporter 10</fullName>
    </submittedName>
</protein>
<dbReference type="PANTHER" id="PTHR11119">
    <property type="entry name" value="XANTHINE-URACIL / VITAMIN C PERMEASE FAMILY MEMBER"/>
    <property type="match status" value="1"/>
</dbReference>
<dbReference type="NCBIfam" id="NF037981">
    <property type="entry name" value="NCS2_1"/>
    <property type="match status" value="1"/>
</dbReference>
<feature type="transmembrane region" description="Helical" evidence="6">
    <location>
        <begin position="120"/>
        <end position="138"/>
    </location>
</feature>
<dbReference type="GO" id="GO:0016020">
    <property type="term" value="C:membrane"/>
    <property type="evidence" value="ECO:0007669"/>
    <property type="project" value="UniProtKB-SubCell"/>
</dbReference>
<keyword evidence="8" id="KW-1185">Reference proteome</keyword>
<evidence type="ECO:0000256" key="1">
    <source>
        <dbReference type="ARBA" id="ARBA00004141"/>
    </source>
</evidence>
<dbReference type="Pfam" id="PF00860">
    <property type="entry name" value="Xan_ur_permease"/>
    <property type="match status" value="1"/>
</dbReference>
<feature type="transmembrane region" description="Helical" evidence="6">
    <location>
        <begin position="239"/>
        <end position="261"/>
    </location>
</feature>
<dbReference type="Proteomes" id="UP000289340">
    <property type="component" value="Chromosome 4"/>
</dbReference>
<gene>
    <name evidence="7" type="ORF">D0Y65_008771</name>
</gene>
<dbReference type="AlphaFoldDB" id="A0A445KVK4"/>
<feature type="transmembrane region" description="Helical" evidence="6">
    <location>
        <begin position="201"/>
        <end position="227"/>
    </location>
</feature>
<reference evidence="7 8" key="1">
    <citation type="submission" date="2018-09" db="EMBL/GenBank/DDBJ databases">
        <title>A high-quality reference genome of wild soybean provides a powerful tool to mine soybean genomes.</title>
        <authorList>
            <person name="Xie M."/>
            <person name="Chung C.Y.L."/>
            <person name="Li M.-W."/>
            <person name="Wong F.-L."/>
            <person name="Chan T.-F."/>
            <person name="Lam H.-M."/>
        </authorList>
    </citation>
    <scope>NUCLEOTIDE SEQUENCE [LARGE SCALE GENOMIC DNA]</scope>
    <source>
        <strain evidence="8">cv. W05</strain>
        <tissue evidence="7">Hypocotyl of etiolated seedlings</tissue>
    </source>
</reference>
<dbReference type="GO" id="GO:0022857">
    <property type="term" value="F:transmembrane transporter activity"/>
    <property type="evidence" value="ECO:0007669"/>
    <property type="project" value="InterPro"/>
</dbReference>